<accession>A0AC34RHR2</accession>
<organism evidence="1 2">
    <name type="scientific">Panagrolaimus sp. JU765</name>
    <dbReference type="NCBI Taxonomy" id="591449"/>
    <lineage>
        <taxon>Eukaryota</taxon>
        <taxon>Metazoa</taxon>
        <taxon>Ecdysozoa</taxon>
        <taxon>Nematoda</taxon>
        <taxon>Chromadorea</taxon>
        <taxon>Rhabditida</taxon>
        <taxon>Tylenchina</taxon>
        <taxon>Panagrolaimomorpha</taxon>
        <taxon>Panagrolaimoidea</taxon>
        <taxon>Panagrolaimidae</taxon>
        <taxon>Panagrolaimus</taxon>
    </lineage>
</organism>
<evidence type="ECO:0000313" key="2">
    <source>
        <dbReference type="WBParaSite" id="JU765_v2.g6938.t2"/>
    </source>
</evidence>
<reference evidence="2" key="1">
    <citation type="submission" date="2022-11" db="UniProtKB">
        <authorList>
            <consortium name="WormBaseParasite"/>
        </authorList>
    </citation>
    <scope>IDENTIFICATION</scope>
</reference>
<dbReference type="Proteomes" id="UP000887576">
    <property type="component" value="Unplaced"/>
</dbReference>
<dbReference type="WBParaSite" id="JU765_v2.g6938.t2">
    <property type="protein sequence ID" value="JU765_v2.g6938.t2"/>
    <property type="gene ID" value="JU765_v2.g6938"/>
</dbReference>
<evidence type="ECO:0000313" key="1">
    <source>
        <dbReference type="Proteomes" id="UP000887576"/>
    </source>
</evidence>
<protein>
    <submittedName>
        <fullName evidence="2">Peptidase S1 domain-containing protein</fullName>
    </submittedName>
</protein>
<name>A0AC34RHR2_9BILA</name>
<sequence length="288" mass="32319">MKLAFLFFPNLILIVVCHRCGISHDATKKYAPIITNYTFDVNQRRILGGDESIEGRWPWMAYLATPDFICSATIIGERWILTAAHCLGKKMTVQFGTLESSAGDFNEVVEVHGHSCYKNFHPYDIALLKLKEKIKIINGNKSAFEHLICHHGVNSGGLPGDSGGPSVAFRNGTWIQVGVASFISQNPRTNNRLDLNQNFGVASFISQNPRTNNRLDLNQNLFHTRVSYYCDWIAKITKNEVQCQSDDSGDGEADNHTTDGHAEEECKNSKFSYKINFAFFILAAFIFI</sequence>
<proteinExistence type="predicted"/>